<dbReference type="STRING" id="637910.ROD_49771"/>
<protein>
    <submittedName>
        <fullName evidence="2">Membrane protein</fullName>
    </submittedName>
</protein>
<name>D2TST5_CITRI</name>
<dbReference type="EMBL" id="FN543502">
    <property type="protein sequence ID" value="CBG91652.1"/>
    <property type="molecule type" value="Genomic_DNA"/>
</dbReference>
<accession>D2TST5</accession>
<organism evidence="2 3">
    <name type="scientific">Citrobacter rodentium (strain ICC168)</name>
    <name type="common">Citrobacter freundii biotype 4280</name>
    <dbReference type="NCBI Taxonomy" id="637910"/>
    <lineage>
        <taxon>Bacteria</taxon>
        <taxon>Pseudomonadati</taxon>
        <taxon>Pseudomonadota</taxon>
        <taxon>Gammaproteobacteria</taxon>
        <taxon>Enterobacterales</taxon>
        <taxon>Enterobacteriaceae</taxon>
        <taxon>Citrobacter</taxon>
    </lineage>
</organism>
<dbReference type="KEGG" id="cro:ROD_49771"/>
<gene>
    <name evidence="2" type="ordered locus">ROD_49771</name>
</gene>
<dbReference type="AlphaFoldDB" id="D2TST5"/>
<feature type="transmembrane region" description="Helical" evidence="1">
    <location>
        <begin position="12"/>
        <end position="34"/>
    </location>
</feature>
<dbReference type="HOGENOM" id="CLU_3181810_0_0_6"/>
<evidence type="ECO:0000313" key="3">
    <source>
        <dbReference type="Proteomes" id="UP000001889"/>
    </source>
</evidence>
<keyword evidence="1" id="KW-0472">Membrane</keyword>
<keyword evidence="1" id="KW-0812">Transmembrane</keyword>
<sequence>MIPEFPERVAGILFLCNSWLFTLDVVIAASNAIGKRLTSKWFLKSY</sequence>
<evidence type="ECO:0000256" key="1">
    <source>
        <dbReference type="SAM" id="Phobius"/>
    </source>
</evidence>
<keyword evidence="1" id="KW-1133">Transmembrane helix</keyword>
<dbReference type="Proteomes" id="UP000001889">
    <property type="component" value="Chromosome"/>
</dbReference>
<reference evidence="2 3" key="1">
    <citation type="journal article" date="2010" name="J. Bacteriol.">
        <title>The Citrobacter rodentium genome sequence reveals convergent evolution with human pathogenic Escherichia coli.</title>
        <authorList>
            <person name="Petty N.K."/>
            <person name="Bulgin R."/>
            <person name="Crepin V.F."/>
            <person name="Cerdeno-Tarraga A.M."/>
            <person name="Schroeder G.N."/>
            <person name="Quail M.A."/>
            <person name="Lennard N."/>
            <person name="Corton C."/>
            <person name="Barron A."/>
            <person name="Clark L."/>
            <person name="Toribio A.L."/>
            <person name="Parkhill J."/>
            <person name="Dougan G."/>
            <person name="Frankel G."/>
            <person name="Thomson N.R."/>
        </authorList>
    </citation>
    <scope>NUCLEOTIDE SEQUENCE [LARGE SCALE GENOMIC DNA]</scope>
    <source>
        <strain evidence="2 3">ICC168</strain>
    </source>
</reference>
<evidence type="ECO:0000313" key="2">
    <source>
        <dbReference type="EMBL" id="CBG91652.1"/>
    </source>
</evidence>
<proteinExistence type="predicted"/>
<keyword evidence="3" id="KW-1185">Reference proteome</keyword>